<keyword evidence="1" id="KW-0378">Hydrolase</keyword>
<gene>
    <name evidence="2" type="ORF">PCOR1329_LOCUS42446</name>
</gene>
<evidence type="ECO:0008006" key="4">
    <source>
        <dbReference type="Google" id="ProtNLM"/>
    </source>
</evidence>
<name>A0ABN9TV34_9DINO</name>
<evidence type="ECO:0000313" key="2">
    <source>
        <dbReference type="EMBL" id="CAK0849857.1"/>
    </source>
</evidence>
<dbReference type="PANTHER" id="PTHR11247">
    <property type="entry name" value="PALMITOYL-PROTEIN THIOESTERASE/DOLICHYLDIPHOSPHATASE 1"/>
    <property type="match status" value="1"/>
</dbReference>
<keyword evidence="3" id="KW-1185">Reference proteome</keyword>
<reference evidence="2" key="1">
    <citation type="submission" date="2023-10" db="EMBL/GenBank/DDBJ databases">
        <authorList>
            <person name="Chen Y."/>
            <person name="Shah S."/>
            <person name="Dougan E. K."/>
            <person name="Thang M."/>
            <person name="Chan C."/>
        </authorList>
    </citation>
    <scope>NUCLEOTIDE SEQUENCE [LARGE SCALE GENOMIC DNA]</scope>
</reference>
<organism evidence="2 3">
    <name type="scientific">Prorocentrum cordatum</name>
    <dbReference type="NCBI Taxonomy" id="2364126"/>
    <lineage>
        <taxon>Eukaryota</taxon>
        <taxon>Sar</taxon>
        <taxon>Alveolata</taxon>
        <taxon>Dinophyceae</taxon>
        <taxon>Prorocentrales</taxon>
        <taxon>Prorocentraceae</taxon>
        <taxon>Prorocentrum</taxon>
    </lineage>
</organism>
<dbReference type="EMBL" id="CAUYUJ010015099">
    <property type="protein sequence ID" value="CAK0849857.1"/>
    <property type="molecule type" value="Genomic_DNA"/>
</dbReference>
<proteinExistence type="predicted"/>
<dbReference type="Proteomes" id="UP001189429">
    <property type="component" value="Unassembled WGS sequence"/>
</dbReference>
<protein>
    <recommendedName>
        <fullName evidence="4">Dolichyldiphosphatase</fullName>
    </recommendedName>
</protein>
<sequence length="131" mass="13780">MSRDVWRHDAQVCWSLLGAIAAAFNCKALKVVINQARPEGARKADPGMPSSHAQSLGFLSGYAACGLLTLGWPAPWPAAAAGSTLACGAFLSWLRVELGFHTTPQVLVGHSLGALSAAAWWRLGQGWALQA</sequence>
<dbReference type="Gene3D" id="1.20.144.10">
    <property type="entry name" value="Phosphatidic acid phosphatase type 2/haloperoxidase"/>
    <property type="match status" value="1"/>
</dbReference>
<accession>A0ABN9TV34</accession>
<feature type="non-terminal residue" evidence="2">
    <location>
        <position position="131"/>
    </location>
</feature>
<evidence type="ECO:0000256" key="1">
    <source>
        <dbReference type="ARBA" id="ARBA00022801"/>
    </source>
</evidence>
<dbReference type="InterPro" id="IPR036938">
    <property type="entry name" value="PAP2/HPO_sf"/>
</dbReference>
<dbReference type="SUPFAM" id="SSF48317">
    <property type="entry name" value="Acid phosphatase/Vanadium-dependent haloperoxidase"/>
    <property type="match status" value="1"/>
</dbReference>
<comment type="caution">
    <text evidence="2">The sequence shown here is derived from an EMBL/GenBank/DDBJ whole genome shotgun (WGS) entry which is preliminary data.</text>
</comment>
<evidence type="ECO:0000313" key="3">
    <source>
        <dbReference type="Proteomes" id="UP001189429"/>
    </source>
</evidence>
<dbReference type="PANTHER" id="PTHR11247:SF40">
    <property type="entry name" value="LIPID PHOSPHATE PHOSPHATASE EPSILON 1, CHLOROPLASTIC"/>
    <property type="match status" value="1"/>
</dbReference>